<dbReference type="SUPFAM" id="SSF52402">
    <property type="entry name" value="Adenine nucleotide alpha hydrolases-like"/>
    <property type="match status" value="1"/>
</dbReference>
<reference evidence="3 4" key="1">
    <citation type="journal article" date="2019" name="Genome Biol. Evol.">
        <title>Insights into the evolution of the New World diploid cottons (Gossypium, subgenus Houzingenia) based on genome sequencing.</title>
        <authorList>
            <person name="Grover C.E."/>
            <person name="Arick M.A. 2nd"/>
            <person name="Thrash A."/>
            <person name="Conover J.L."/>
            <person name="Sanders W.S."/>
            <person name="Peterson D.G."/>
            <person name="Frelichowski J.E."/>
            <person name="Scheffler J.A."/>
            <person name="Scheffler B.E."/>
            <person name="Wendel J.F."/>
        </authorList>
    </citation>
    <scope>NUCLEOTIDE SEQUENCE [LARGE SCALE GENOMIC DNA]</scope>
    <source>
        <strain evidence="3">6</strain>
        <tissue evidence="3">Leaf</tissue>
    </source>
</reference>
<dbReference type="Pfam" id="PF00582">
    <property type="entry name" value="Usp"/>
    <property type="match status" value="1"/>
</dbReference>
<gene>
    <name evidence="3" type="ORF">Goarm_000405</name>
</gene>
<protein>
    <recommendedName>
        <fullName evidence="2">UspA domain-containing protein</fullName>
    </recommendedName>
</protein>
<dbReference type="AlphaFoldDB" id="A0A7J9K9U3"/>
<dbReference type="PANTHER" id="PTHR31966">
    <property type="entry name" value="OS01G0783500 PROTEIN"/>
    <property type="match status" value="1"/>
</dbReference>
<comment type="caution">
    <text evidence="3">The sequence shown here is derived from an EMBL/GenBank/DDBJ whole genome shotgun (WGS) entry which is preliminary data.</text>
</comment>
<dbReference type="InterPro" id="IPR006016">
    <property type="entry name" value="UspA"/>
</dbReference>
<evidence type="ECO:0000313" key="3">
    <source>
        <dbReference type="EMBL" id="MBA0843194.1"/>
    </source>
</evidence>
<sequence length="118" mass="12797">MTSFLAMNPQHHPQSEPDLPVPPLASLRIQPTSPRVPLSVTPTAGAQRRIAIAVDLSDESAYAVRWSVQNYLRPGDAVILLHVRPTSVLYGADLGSVQVQTIPYSTTNHENATADEES</sequence>
<feature type="region of interest" description="Disordered" evidence="1">
    <location>
        <begin position="1"/>
        <end position="22"/>
    </location>
</feature>
<dbReference type="InterPro" id="IPR044162">
    <property type="entry name" value="PHOS32/34"/>
</dbReference>
<dbReference type="EMBL" id="JABFAE010000013">
    <property type="protein sequence ID" value="MBA0843194.1"/>
    <property type="molecule type" value="Genomic_DNA"/>
</dbReference>
<evidence type="ECO:0000259" key="2">
    <source>
        <dbReference type="Pfam" id="PF00582"/>
    </source>
</evidence>
<keyword evidence="4" id="KW-1185">Reference proteome</keyword>
<accession>A0A7J9K9U3</accession>
<organism evidence="3 4">
    <name type="scientific">Gossypium armourianum</name>
    <dbReference type="NCBI Taxonomy" id="34283"/>
    <lineage>
        <taxon>Eukaryota</taxon>
        <taxon>Viridiplantae</taxon>
        <taxon>Streptophyta</taxon>
        <taxon>Embryophyta</taxon>
        <taxon>Tracheophyta</taxon>
        <taxon>Spermatophyta</taxon>
        <taxon>Magnoliopsida</taxon>
        <taxon>eudicotyledons</taxon>
        <taxon>Gunneridae</taxon>
        <taxon>Pentapetalae</taxon>
        <taxon>rosids</taxon>
        <taxon>malvids</taxon>
        <taxon>Malvales</taxon>
        <taxon>Malvaceae</taxon>
        <taxon>Malvoideae</taxon>
        <taxon>Gossypium</taxon>
    </lineage>
</organism>
<evidence type="ECO:0000313" key="4">
    <source>
        <dbReference type="Proteomes" id="UP000593575"/>
    </source>
</evidence>
<dbReference type="Proteomes" id="UP000593575">
    <property type="component" value="Unassembled WGS sequence"/>
</dbReference>
<dbReference type="Gene3D" id="3.40.50.12370">
    <property type="match status" value="1"/>
</dbReference>
<feature type="domain" description="UspA" evidence="2">
    <location>
        <begin position="48"/>
        <end position="102"/>
    </location>
</feature>
<name>A0A7J9K9U3_9ROSI</name>
<dbReference type="PANTHER" id="PTHR31966:SF3">
    <property type="entry name" value="OS05G0501700 PROTEIN"/>
    <property type="match status" value="1"/>
</dbReference>
<proteinExistence type="predicted"/>
<evidence type="ECO:0000256" key="1">
    <source>
        <dbReference type="SAM" id="MobiDB-lite"/>
    </source>
</evidence>